<accession>A0AAV2QDU6</accession>
<protein>
    <submittedName>
        <fullName evidence="1">Uncharacterized protein</fullName>
    </submittedName>
</protein>
<sequence length="158" mass="18286">MFDATCSTPAFISWIFFLKNAPSIKIIQMWSSWINQLNSKDLNDYNMFINLFENVQIHSMSEAIAETVGSMTVSHGAKGCGLQPLNLNIDLCLRFNLWPLHLLENLIREIIHERKTNFIRKLEVTGILDKLVSAMTSSKIHNYRKKESNKARLPNYVW</sequence>
<gene>
    <name evidence="1" type="ORF">MNOR_LOCUS10526</name>
</gene>
<organism evidence="1 2">
    <name type="scientific">Meganyctiphanes norvegica</name>
    <name type="common">Northern krill</name>
    <name type="synonym">Thysanopoda norvegica</name>
    <dbReference type="NCBI Taxonomy" id="48144"/>
    <lineage>
        <taxon>Eukaryota</taxon>
        <taxon>Metazoa</taxon>
        <taxon>Ecdysozoa</taxon>
        <taxon>Arthropoda</taxon>
        <taxon>Crustacea</taxon>
        <taxon>Multicrustacea</taxon>
        <taxon>Malacostraca</taxon>
        <taxon>Eumalacostraca</taxon>
        <taxon>Eucarida</taxon>
        <taxon>Euphausiacea</taxon>
        <taxon>Euphausiidae</taxon>
        <taxon>Meganyctiphanes</taxon>
    </lineage>
</organism>
<proteinExistence type="predicted"/>
<dbReference type="Proteomes" id="UP001497623">
    <property type="component" value="Unassembled WGS sequence"/>
</dbReference>
<keyword evidence="2" id="KW-1185">Reference proteome</keyword>
<name>A0AAV2QDU6_MEGNR</name>
<reference evidence="1 2" key="1">
    <citation type="submission" date="2024-05" db="EMBL/GenBank/DDBJ databases">
        <authorList>
            <person name="Wallberg A."/>
        </authorList>
    </citation>
    <scope>NUCLEOTIDE SEQUENCE [LARGE SCALE GENOMIC DNA]</scope>
</reference>
<evidence type="ECO:0000313" key="2">
    <source>
        <dbReference type="Proteomes" id="UP001497623"/>
    </source>
</evidence>
<evidence type="ECO:0000313" key="1">
    <source>
        <dbReference type="EMBL" id="CAL4077904.1"/>
    </source>
</evidence>
<dbReference type="AlphaFoldDB" id="A0AAV2QDU6"/>
<comment type="caution">
    <text evidence="1">The sequence shown here is derived from an EMBL/GenBank/DDBJ whole genome shotgun (WGS) entry which is preliminary data.</text>
</comment>
<dbReference type="EMBL" id="CAXKWB010005341">
    <property type="protein sequence ID" value="CAL4077904.1"/>
    <property type="molecule type" value="Genomic_DNA"/>
</dbReference>